<organism evidence="1 2">
    <name type="scientific">Gnathostoma spinigerum</name>
    <dbReference type="NCBI Taxonomy" id="75299"/>
    <lineage>
        <taxon>Eukaryota</taxon>
        <taxon>Metazoa</taxon>
        <taxon>Ecdysozoa</taxon>
        <taxon>Nematoda</taxon>
        <taxon>Chromadorea</taxon>
        <taxon>Rhabditida</taxon>
        <taxon>Spirurina</taxon>
        <taxon>Gnathostomatomorpha</taxon>
        <taxon>Gnathostomatoidea</taxon>
        <taxon>Gnathostomatidae</taxon>
        <taxon>Gnathostoma</taxon>
    </lineage>
</organism>
<comment type="caution">
    <text evidence="1">The sequence shown here is derived from an EMBL/GenBank/DDBJ whole genome shotgun (WGS) entry which is preliminary data.</text>
</comment>
<dbReference type="AlphaFoldDB" id="A0ABD6F1M9"/>
<evidence type="ECO:0000313" key="2">
    <source>
        <dbReference type="Proteomes" id="UP001608902"/>
    </source>
</evidence>
<keyword evidence="2" id="KW-1185">Reference proteome</keyword>
<reference evidence="1 2" key="1">
    <citation type="submission" date="2024-08" db="EMBL/GenBank/DDBJ databases">
        <title>Gnathostoma spinigerum genome.</title>
        <authorList>
            <person name="Gonzalez-Bertolin B."/>
            <person name="Monzon S."/>
            <person name="Zaballos A."/>
            <person name="Jimenez P."/>
            <person name="Dekumyoy P."/>
            <person name="Varona S."/>
            <person name="Cuesta I."/>
            <person name="Sumanam S."/>
            <person name="Adisakwattana P."/>
            <person name="Gasser R.B."/>
            <person name="Hernandez-Gonzalez A."/>
            <person name="Young N.D."/>
            <person name="Perteguer M.J."/>
        </authorList>
    </citation>
    <scope>NUCLEOTIDE SEQUENCE [LARGE SCALE GENOMIC DNA]</scope>
    <source>
        <strain evidence="1">AL3</strain>
        <tissue evidence="1">Liver</tissue>
    </source>
</reference>
<dbReference type="EMBL" id="JBGFUD010013300">
    <property type="protein sequence ID" value="MFH4983683.1"/>
    <property type="molecule type" value="Genomic_DNA"/>
</dbReference>
<proteinExistence type="predicted"/>
<name>A0ABD6F1M9_9BILA</name>
<protein>
    <submittedName>
        <fullName evidence="1">Uncharacterized protein</fullName>
    </submittedName>
</protein>
<evidence type="ECO:0000313" key="1">
    <source>
        <dbReference type="EMBL" id="MFH4983683.1"/>
    </source>
</evidence>
<sequence length="77" mass="8818">MAIHISSDLNESYAFIDIPIQFNAPITKKVYTAPMIVFFFPRNHDCHIRYHSTASLERPTNIAPSYITVPTTNNVHQ</sequence>
<gene>
    <name evidence="1" type="ORF">AB6A40_010392</name>
</gene>
<accession>A0ABD6F1M9</accession>
<dbReference type="Proteomes" id="UP001608902">
    <property type="component" value="Unassembled WGS sequence"/>
</dbReference>